<feature type="domain" description="Reticulon" evidence="8">
    <location>
        <begin position="182"/>
        <end position="318"/>
    </location>
</feature>
<evidence type="ECO:0000256" key="2">
    <source>
        <dbReference type="ARBA" id="ARBA00022692"/>
    </source>
</evidence>
<feature type="transmembrane region" description="Helical" evidence="7">
    <location>
        <begin position="215"/>
        <end position="233"/>
    </location>
</feature>
<reference evidence="9" key="1">
    <citation type="submission" date="2014-01" db="EMBL/GenBank/DDBJ databases">
        <authorList>
            <person name="Aslett M."/>
        </authorList>
    </citation>
    <scope>NUCLEOTIDE SEQUENCE</scope>
</reference>
<dbReference type="GO" id="GO:0005789">
    <property type="term" value="C:endoplasmic reticulum membrane"/>
    <property type="evidence" value="ECO:0007669"/>
    <property type="project" value="UniProtKB-SubCell"/>
</dbReference>
<keyword evidence="5 7" id="KW-0472">Membrane</keyword>
<feature type="transmembrane region" description="Helical" evidence="7">
    <location>
        <begin position="189"/>
        <end position="209"/>
    </location>
</feature>
<evidence type="ECO:0000256" key="1">
    <source>
        <dbReference type="ARBA" id="ARBA00004477"/>
    </source>
</evidence>
<gene>
    <name evidence="9" type="ORF">TTRE_0000433001</name>
</gene>
<dbReference type="EMBL" id="HG806004">
    <property type="protein sequence ID" value="CDW56056.1"/>
    <property type="molecule type" value="Genomic_DNA"/>
</dbReference>
<evidence type="ECO:0000256" key="6">
    <source>
        <dbReference type="SAM" id="MobiDB-lite"/>
    </source>
</evidence>
<keyword evidence="3" id="KW-0256">Endoplasmic reticulum</keyword>
<accession>A0A077Z766</accession>
<dbReference type="InterPro" id="IPR003388">
    <property type="entry name" value="Reticulon"/>
</dbReference>
<protein>
    <submittedName>
        <fullName evidence="9">Reticulon domain containing protein</fullName>
    </submittedName>
</protein>
<reference evidence="9" key="2">
    <citation type="submission" date="2014-03" db="EMBL/GenBank/DDBJ databases">
        <title>The whipworm genome and dual-species transcriptomics of an intimate host-pathogen interaction.</title>
        <authorList>
            <person name="Foth B.J."/>
            <person name="Tsai I.J."/>
            <person name="Reid A.J."/>
            <person name="Bancroft A.J."/>
            <person name="Nichol S."/>
            <person name="Tracey A."/>
            <person name="Holroyd N."/>
            <person name="Cotton J.A."/>
            <person name="Stanley E.J."/>
            <person name="Zarowiecki M."/>
            <person name="Liu J.Z."/>
            <person name="Huckvale T."/>
            <person name="Cooper P.J."/>
            <person name="Grencis R.K."/>
            <person name="Berriman M."/>
        </authorList>
    </citation>
    <scope>NUCLEOTIDE SEQUENCE [LARGE SCALE GENOMIC DNA]</scope>
</reference>
<keyword evidence="2 7" id="KW-0812">Transmembrane</keyword>
<organism evidence="9 10">
    <name type="scientific">Trichuris trichiura</name>
    <name type="common">Whipworm</name>
    <name type="synonym">Trichocephalus trichiurus</name>
    <dbReference type="NCBI Taxonomy" id="36087"/>
    <lineage>
        <taxon>Eukaryota</taxon>
        <taxon>Metazoa</taxon>
        <taxon>Ecdysozoa</taxon>
        <taxon>Nematoda</taxon>
        <taxon>Enoplea</taxon>
        <taxon>Dorylaimia</taxon>
        <taxon>Trichinellida</taxon>
        <taxon>Trichuridae</taxon>
        <taxon>Trichuris</taxon>
    </lineage>
</organism>
<dbReference type="STRING" id="36087.A0A077Z766"/>
<dbReference type="Pfam" id="PF02453">
    <property type="entry name" value="Reticulon"/>
    <property type="match status" value="1"/>
</dbReference>
<evidence type="ECO:0000256" key="5">
    <source>
        <dbReference type="ARBA" id="ARBA00023136"/>
    </source>
</evidence>
<evidence type="ECO:0000259" key="8">
    <source>
        <dbReference type="Pfam" id="PF02453"/>
    </source>
</evidence>
<name>A0A077Z766_TRITR</name>
<proteinExistence type="predicted"/>
<dbReference type="OrthoDB" id="10400673at2759"/>
<keyword evidence="4 7" id="KW-1133">Transmembrane helix</keyword>
<evidence type="ECO:0000256" key="3">
    <source>
        <dbReference type="ARBA" id="ARBA00022824"/>
    </source>
</evidence>
<evidence type="ECO:0000256" key="4">
    <source>
        <dbReference type="ARBA" id="ARBA00022989"/>
    </source>
</evidence>
<dbReference type="AlphaFoldDB" id="A0A077Z766"/>
<dbReference type="Proteomes" id="UP000030665">
    <property type="component" value="Unassembled WGS sequence"/>
</dbReference>
<feature type="compositionally biased region" description="Polar residues" evidence="6">
    <location>
        <begin position="134"/>
        <end position="152"/>
    </location>
</feature>
<evidence type="ECO:0000313" key="9">
    <source>
        <dbReference type="EMBL" id="CDW56056.1"/>
    </source>
</evidence>
<evidence type="ECO:0000313" key="10">
    <source>
        <dbReference type="Proteomes" id="UP000030665"/>
    </source>
</evidence>
<comment type="subcellular location">
    <subcellularLocation>
        <location evidence="1">Endoplasmic reticulum membrane</location>
        <topology evidence="1">Multi-pass membrane protein</topology>
    </subcellularLocation>
</comment>
<keyword evidence="10" id="KW-1185">Reference proteome</keyword>
<feature type="region of interest" description="Disordered" evidence="6">
    <location>
        <begin position="134"/>
        <end position="154"/>
    </location>
</feature>
<sequence length="329" mass="36718">MASPQSDSSVLSESLELSLTDCSSDEKLIVDSFRYEEIQGIADDDIDAEVTENAINAALQLGTVETNEYSEDTQPSSKENSVCFNLSLEDTTTGSYEDAIHAIINEEQDHSSCEDETSSESFEKAVRGIMSNEKTQQASALTSDNTSTTGNSVKFRPIDLNRNAESPKPYISLHYVDQRIRNIIQWENPALSIFVLFDGLVFLISIHILSLITTLAILGTIVIVSAIIFRFMASLMISDAKMRNNILRKMETIHLPRDRLQAQYRAFREAAEFGERWLHEAIRTCGFKETIVATAIGATMILVGSVLDTTKLLIIGNLRLTYITNTFYF</sequence>
<evidence type="ECO:0000256" key="7">
    <source>
        <dbReference type="SAM" id="Phobius"/>
    </source>
</evidence>